<evidence type="ECO:0000313" key="2">
    <source>
        <dbReference type="WBParaSite" id="ECPE_0001767701-mRNA-1"/>
    </source>
</evidence>
<evidence type="ECO:0000256" key="1">
    <source>
        <dbReference type="SAM" id="Coils"/>
    </source>
</evidence>
<keyword evidence="1" id="KW-0175">Coiled coil</keyword>
<sequence>LEIRTYHSGFDISKDLPAVHKAARKNLNCFRSAVQATENRVVSIGHSIVETHSSIEKLDVARTRALMNELQQKVDEIKERLRAEDAAGESSARVLSEKRLSASAKVEELHNREKLLEDRLTELKVCMFMFIGLSFHCFFD</sequence>
<protein>
    <submittedName>
        <fullName evidence="2">Vesicle transport protein SEC20</fullName>
    </submittedName>
</protein>
<accession>A0A183BEJ7</accession>
<feature type="coiled-coil region" evidence="1">
    <location>
        <begin position="60"/>
        <end position="87"/>
    </location>
</feature>
<organism evidence="2">
    <name type="scientific">Echinostoma caproni</name>
    <dbReference type="NCBI Taxonomy" id="27848"/>
    <lineage>
        <taxon>Eukaryota</taxon>
        <taxon>Metazoa</taxon>
        <taxon>Spiralia</taxon>
        <taxon>Lophotrochozoa</taxon>
        <taxon>Platyhelminthes</taxon>
        <taxon>Trematoda</taxon>
        <taxon>Digenea</taxon>
        <taxon>Plagiorchiida</taxon>
        <taxon>Echinostomata</taxon>
        <taxon>Echinostomatoidea</taxon>
        <taxon>Echinostomatidae</taxon>
        <taxon>Echinostoma</taxon>
    </lineage>
</organism>
<name>A0A183BEJ7_9TREM</name>
<proteinExistence type="predicted"/>
<reference evidence="2" key="1">
    <citation type="submission" date="2016-06" db="UniProtKB">
        <authorList>
            <consortium name="WormBaseParasite"/>
        </authorList>
    </citation>
    <scope>IDENTIFICATION</scope>
</reference>
<dbReference type="WBParaSite" id="ECPE_0001767701-mRNA-1">
    <property type="protein sequence ID" value="ECPE_0001767701-mRNA-1"/>
    <property type="gene ID" value="ECPE_0001767701"/>
</dbReference>
<dbReference type="AlphaFoldDB" id="A0A183BEJ7"/>